<reference evidence="1" key="1">
    <citation type="submission" date="2020-07" db="EMBL/GenBank/DDBJ databases">
        <title>Clarias magur genome sequencing, assembly and annotation.</title>
        <authorList>
            <person name="Kushwaha B."/>
            <person name="Kumar R."/>
            <person name="Das P."/>
            <person name="Joshi C.G."/>
            <person name="Kumar D."/>
            <person name="Nagpure N.S."/>
            <person name="Pandey M."/>
            <person name="Agarwal S."/>
            <person name="Srivastava S."/>
            <person name="Singh M."/>
            <person name="Sahoo L."/>
            <person name="Jayasankar P."/>
            <person name="Meher P.K."/>
            <person name="Koringa P.G."/>
            <person name="Iquebal M.A."/>
            <person name="Das S.P."/>
            <person name="Bit A."/>
            <person name="Patnaik S."/>
            <person name="Patel N."/>
            <person name="Shah T.M."/>
            <person name="Hinsu A."/>
            <person name="Jena J.K."/>
        </authorList>
    </citation>
    <scope>NUCLEOTIDE SEQUENCE</scope>
    <source>
        <strain evidence="1">CIFAMagur01</strain>
        <tissue evidence="1">Testis</tissue>
    </source>
</reference>
<dbReference type="OrthoDB" id="8062037at2759"/>
<feature type="non-terminal residue" evidence="1">
    <location>
        <position position="1"/>
    </location>
</feature>
<comment type="caution">
    <text evidence="1">The sequence shown here is derived from an EMBL/GenBank/DDBJ whole genome shotgun (WGS) entry which is preliminary data.</text>
</comment>
<proteinExistence type="predicted"/>
<dbReference type="Proteomes" id="UP000727407">
    <property type="component" value="Unassembled WGS sequence"/>
</dbReference>
<name>A0A8J4TZJ8_CLAMG</name>
<dbReference type="AlphaFoldDB" id="A0A8J4TZJ8"/>
<feature type="non-terminal residue" evidence="1">
    <location>
        <position position="57"/>
    </location>
</feature>
<dbReference type="EMBL" id="QNUK01000220">
    <property type="protein sequence ID" value="KAF5897803.1"/>
    <property type="molecule type" value="Genomic_DNA"/>
</dbReference>
<keyword evidence="2" id="KW-1185">Reference proteome</keyword>
<evidence type="ECO:0000313" key="1">
    <source>
        <dbReference type="EMBL" id="KAF5897803.1"/>
    </source>
</evidence>
<accession>A0A8J4TZJ8</accession>
<evidence type="ECO:0000313" key="2">
    <source>
        <dbReference type="Proteomes" id="UP000727407"/>
    </source>
</evidence>
<organism evidence="1 2">
    <name type="scientific">Clarias magur</name>
    <name type="common">Asian catfish</name>
    <name type="synonym">Macropteronotus magur</name>
    <dbReference type="NCBI Taxonomy" id="1594786"/>
    <lineage>
        <taxon>Eukaryota</taxon>
        <taxon>Metazoa</taxon>
        <taxon>Chordata</taxon>
        <taxon>Craniata</taxon>
        <taxon>Vertebrata</taxon>
        <taxon>Euteleostomi</taxon>
        <taxon>Actinopterygii</taxon>
        <taxon>Neopterygii</taxon>
        <taxon>Teleostei</taxon>
        <taxon>Ostariophysi</taxon>
        <taxon>Siluriformes</taxon>
        <taxon>Clariidae</taxon>
        <taxon>Clarias</taxon>
    </lineage>
</organism>
<protein>
    <submittedName>
        <fullName evidence="1">RING finger protein 32</fullName>
    </submittedName>
</protein>
<sequence>FQELSESLVRSCRSDVDSFLRDIDRSVTQSRGVFHLFDRLRAGAGTQDGEWLKAQEK</sequence>
<gene>
    <name evidence="1" type="primary">rnf32</name>
    <name evidence="1" type="ORF">DAT39_012466</name>
</gene>